<dbReference type="EMBL" id="CP137524">
    <property type="protein sequence ID" value="WOT32940.1"/>
    <property type="molecule type" value="Genomic_DNA"/>
</dbReference>
<keyword evidence="1" id="KW-0805">Transcription regulation</keyword>
<dbReference type="Pfam" id="PF07729">
    <property type="entry name" value="FCD"/>
    <property type="match status" value="1"/>
</dbReference>
<proteinExistence type="predicted"/>
<dbReference type="SUPFAM" id="SSF48008">
    <property type="entry name" value="GntR ligand-binding domain-like"/>
    <property type="match status" value="1"/>
</dbReference>
<dbReference type="SMART" id="SM00345">
    <property type="entry name" value="HTH_GNTR"/>
    <property type="match status" value="1"/>
</dbReference>
<dbReference type="InterPro" id="IPR036388">
    <property type="entry name" value="WH-like_DNA-bd_sf"/>
</dbReference>
<sequence length="248" mass="26532">MAPQHTPALPVLGSRKPSHRERVADALRAALIAGELLPGEVYSAPGLAARFGVSATPVREAMLDLAKEGLVDTVPNKGFRVTAVSEKQLDEYTHIRALIEIPTTAGLAATAEPVALEELRPVAQEIVTSAAAGDLIAYVEADLRFHLGLLALAGNDHLVDVVRDLRRRSRLYGLTALAEQGRLQASAEEHLEILDALLARDEEAVRAVMTRHLSHVRGLWASALQGRGELGDQPPRPAASRLQTGPSS</sequence>
<dbReference type="CDD" id="cd07377">
    <property type="entry name" value="WHTH_GntR"/>
    <property type="match status" value="1"/>
</dbReference>
<dbReference type="InterPro" id="IPR011711">
    <property type="entry name" value="GntR_C"/>
</dbReference>
<reference evidence="6 7" key="1">
    <citation type="journal article" date="2021" name="J. Microbiol. Biotechnol.">
        <title>An Efficient Markerless Deletion System Suitable for the Industrial Strains of Streptomyces.</title>
        <authorList>
            <person name="Dong J."/>
            <person name="Wei J."/>
            <person name="Li H."/>
            <person name="Zhao S."/>
            <person name="Guan W."/>
        </authorList>
    </citation>
    <scope>NUCLEOTIDE SEQUENCE [LARGE SCALE GENOMIC DNA]</scope>
    <source>
        <strain evidence="6 7">CICC 11043</strain>
    </source>
</reference>
<dbReference type="InterPro" id="IPR000524">
    <property type="entry name" value="Tscrpt_reg_HTH_GntR"/>
</dbReference>
<evidence type="ECO:0000259" key="5">
    <source>
        <dbReference type="PROSITE" id="PS50949"/>
    </source>
</evidence>
<keyword evidence="3" id="KW-0804">Transcription</keyword>
<evidence type="ECO:0000313" key="6">
    <source>
        <dbReference type="EMBL" id="WOT32940.1"/>
    </source>
</evidence>
<dbReference type="SMART" id="SM00895">
    <property type="entry name" value="FCD"/>
    <property type="match status" value="1"/>
</dbReference>
<keyword evidence="2" id="KW-0238">DNA-binding</keyword>
<dbReference type="SUPFAM" id="SSF46785">
    <property type="entry name" value="Winged helix' DNA-binding domain"/>
    <property type="match status" value="1"/>
</dbReference>
<gene>
    <name evidence="6" type="ORF">R5U08_01775</name>
</gene>
<evidence type="ECO:0000256" key="3">
    <source>
        <dbReference type="ARBA" id="ARBA00023163"/>
    </source>
</evidence>
<feature type="region of interest" description="Disordered" evidence="4">
    <location>
        <begin position="227"/>
        <end position="248"/>
    </location>
</feature>
<dbReference type="Gene3D" id="1.20.120.530">
    <property type="entry name" value="GntR ligand-binding domain-like"/>
    <property type="match status" value="1"/>
</dbReference>
<dbReference type="InterPro" id="IPR036390">
    <property type="entry name" value="WH_DNA-bd_sf"/>
</dbReference>
<protein>
    <submittedName>
        <fullName evidence="6">GntR family transcriptional regulator</fullName>
    </submittedName>
</protein>
<dbReference type="Proteomes" id="UP001305002">
    <property type="component" value="Chromosome"/>
</dbReference>
<evidence type="ECO:0000256" key="4">
    <source>
        <dbReference type="SAM" id="MobiDB-lite"/>
    </source>
</evidence>
<reference evidence="6 7" key="2">
    <citation type="journal article" date="2024" name="Microb. Biotechnol.">
        <title>The involvement of multiple ABC transporters in daunorubicin efflux in Streptomyces coeruleorubidus.</title>
        <authorList>
            <person name="Dong J."/>
            <person name="Ning J."/>
            <person name="Tian Y."/>
            <person name="Li H."/>
            <person name="Chen H."/>
            <person name="Guan W."/>
        </authorList>
    </citation>
    <scope>NUCLEOTIDE SEQUENCE [LARGE SCALE GENOMIC DNA]</scope>
    <source>
        <strain evidence="6 7">CICC 11043</strain>
    </source>
</reference>
<dbReference type="PANTHER" id="PTHR43537:SF45">
    <property type="entry name" value="GNTR FAMILY REGULATORY PROTEIN"/>
    <property type="match status" value="1"/>
</dbReference>
<dbReference type="Gene3D" id="1.10.10.10">
    <property type="entry name" value="Winged helix-like DNA-binding domain superfamily/Winged helix DNA-binding domain"/>
    <property type="match status" value="1"/>
</dbReference>
<keyword evidence="7" id="KW-1185">Reference proteome</keyword>
<name>A0ABZ0K5J1_STRC4</name>
<evidence type="ECO:0000313" key="7">
    <source>
        <dbReference type="Proteomes" id="UP001305002"/>
    </source>
</evidence>
<dbReference type="Pfam" id="PF00392">
    <property type="entry name" value="GntR"/>
    <property type="match status" value="1"/>
</dbReference>
<dbReference type="PANTHER" id="PTHR43537">
    <property type="entry name" value="TRANSCRIPTIONAL REGULATOR, GNTR FAMILY"/>
    <property type="match status" value="1"/>
</dbReference>
<evidence type="ECO:0000256" key="2">
    <source>
        <dbReference type="ARBA" id="ARBA00023125"/>
    </source>
</evidence>
<dbReference type="RefSeq" id="WP_317923447.1">
    <property type="nucleotide sequence ID" value="NZ_CP137524.1"/>
</dbReference>
<dbReference type="PROSITE" id="PS50949">
    <property type="entry name" value="HTH_GNTR"/>
    <property type="match status" value="1"/>
</dbReference>
<organism evidence="6 7">
    <name type="scientific">Streptomyces coeruleorubidus</name>
    <dbReference type="NCBI Taxonomy" id="116188"/>
    <lineage>
        <taxon>Bacteria</taxon>
        <taxon>Bacillati</taxon>
        <taxon>Actinomycetota</taxon>
        <taxon>Actinomycetes</taxon>
        <taxon>Kitasatosporales</taxon>
        <taxon>Streptomycetaceae</taxon>
        <taxon>Streptomyces</taxon>
    </lineage>
</organism>
<dbReference type="InterPro" id="IPR008920">
    <property type="entry name" value="TF_FadR/GntR_C"/>
</dbReference>
<accession>A0ABZ0K5J1</accession>
<feature type="domain" description="HTH gntR-type" evidence="5">
    <location>
        <begin position="17"/>
        <end position="84"/>
    </location>
</feature>
<evidence type="ECO:0000256" key="1">
    <source>
        <dbReference type="ARBA" id="ARBA00023015"/>
    </source>
</evidence>